<dbReference type="EMBL" id="JADNYJ010000036">
    <property type="protein sequence ID" value="KAF8902429.1"/>
    <property type="molecule type" value="Genomic_DNA"/>
</dbReference>
<feature type="transmembrane region" description="Helical" evidence="1">
    <location>
        <begin position="134"/>
        <end position="156"/>
    </location>
</feature>
<evidence type="ECO:0000313" key="3">
    <source>
        <dbReference type="Proteomes" id="UP000724874"/>
    </source>
</evidence>
<evidence type="ECO:0000256" key="1">
    <source>
        <dbReference type="SAM" id="Phobius"/>
    </source>
</evidence>
<dbReference type="Proteomes" id="UP000724874">
    <property type="component" value="Unassembled WGS sequence"/>
</dbReference>
<evidence type="ECO:0000313" key="2">
    <source>
        <dbReference type="EMBL" id="KAF8902429.1"/>
    </source>
</evidence>
<proteinExistence type="predicted"/>
<dbReference type="AlphaFoldDB" id="A0A9P5TPC6"/>
<sequence length="167" mass="19483">MPVLPLPPSLYLPFIWPPPPWLPSCSTSRWMDRQLSSLLCMLVNFPLPLPSPPQHFPPPRTQTPSVMEGSFATNIPPTQRLCPLLIVCIHPFCVLLAVTSFPCRRWGFIFIHIFLIPHPLFFRHLLFFPRDSSFFLYFIHDTFCCYILYVMLHLWYSSIVLLLAANR</sequence>
<organism evidence="2 3">
    <name type="scientific">Gymnopilus junonius</name>
    <name type="common">Spectacular rustgill mushroom</name>
    <name type="synonym">Gymnopilus spectabilis subsp. junonius</name>
    <dbReference type="NCBI Taxonomy" id="109634"/>
    <lineage>
        <taxon>Eukaryota</taxon>
        <taxon>Fungi</taxon>
        <taxon>Dikarya</taxon>
        <taxon>Basidiomycota</taxon>
        <taxon>Agaricomycotina</taxon>
        <taxon>Agaricomycetes</taxon>
        <taxon>Agaricomycetidae</taxon>
        <taxon>Agaricales</taxon>
        <taxon>Agaricineae</taxon>
        <taxon>Hymenogastraceae</taxon>
        <taxon>Gymnopilus</taxon>
    </lineage>
</organism>
<feature type="transmembrane region" description="Helical" evidence="1">
    <location>
        <begin position="81"/>
        <end position="99"/>
    </location>
</feature>
<keyword evidence="1" id="KW-0812">Transmembrane</keyword>
<comment type="caution">
    <text evidence="2">The sequence shown here is derived from an EMBL/GenBank/DDBJ whole genome shotgun (WGS) entry which is preliminary data.</text>
</comment>
<keyword evidence="1" id="KW-0472">Membrane</keyword>
<keyword evidence="1" id="KW-1133">Transmembrane helix</keyword>
<name>A0A9P5TPC6_GYMJU</name>
<reference evidence="2" key="1">
    <citation type="submission" date="2020-11" db="EMBL/GenBank/DDBJ databases">
        <authorList>
            <consortium name="DOE Joint Genome Institute"/>
            <person name="Ahrendt S."/>
            <person name="Riley R."/>
            <person name="Andreopoulos W."/>
            <person name="LaButti K."/>
            <person name="Pangilinan J."/>
            <person name="Ruiz-duenas F.J."/>
            <person name="Barrasa J.M."/>
            <person name="Sanchez-Garcia M."/>
            <person name="Camarero S."/>
            <person name="Miyauchi S."/>
            <person name="Serrano A."/>
            <person name="Linde D."/>
            <person name="Babiker R."/>
            <person name="Drula E."/>
            <person name="Ayuso-Fernandez I."/>
            <person name="Pacheco R."/>
            <person name="Padilla G."/>
            <person name="Ferreira P."/>
            <person name="Barriuso J."/>
            <person name="Kellner H."/>
            <person name="Castanera R."/>
            <person name="Alfaro M."/>
            <person name="Ramirez L."/>
            <person name="Pisabarro A.G."/>
            <person name="Kuo A."/>
            <person name="Tritt A."/>
            <person name="Lipzen A."/>
            <person name="He G."/>
            <person name="Yan M."/>
            <person name="Ng V."/>
            <person name="Cullen D."/>
            <person name="Martin F."/>
            <person name="Rosso M.-N."/>
            <person name="Henrissat B."/>
            <person name="Hibbett D."/>
            <person name="Martinez A.T."/>
            <person name="Grigoriev I.V."/>
        </authorList>
    </citation>
    <scope>NUCLEOTIDE SEQUENCE</scope>
    <source>
        <strain evidence="2">AH 44721</strain>
    </source>
</reference>
<gene>
    <name evidence="2" type="ORF">CPB84DRAFT_863970</name>
</gene>
<protein>
    <submittedName>
        <fullName evidence="2">Uncharacterized protein</fullName>
    </submittedName>
</protein>
<accession>A0A9P5TPC6</accession>
<keyword evidence="3" id="KW-1185">Reference proteome</keyword>
<feature type="transmembrane region" description="Helical" evidence="1">
    <location>
        <begin position="105"/>
        <end position="122"/>
    </location>
</feature>